<reference evidence="2 3" key="1">
    <citation type="submission" date="2024-05" db="EMBL/GenBank/DDBJ databases">
        <title>Haplotype-resolved chromosome-level genome assembly of Huyou (Citrus changshanensis).</title>
        <authorList>
            <person name="Miao C."/>
            <person name="Chen W."/>
            <person name="Wu Y."/>
            <person name="Wang L."/>
            <person name="Zhao S."/>
            <person name="Grierson D."/>
            <person name="Xu C."/>
            <person name="Chen K."/>
        </authorList>
    </citation>
    <scope>NUCLEOTIDE SEQUENCE [LARGE SCALE GENOMIC DNA]</scope>
    <source>
        <strain evidence="2">01-14</strain>
        <tissue evidence="2">Leaf</tissue>
    </source>
</reference>
<evidence type="ECO:0000256" key="1">
    <source>
        <dbReference type="SAM" id="Phobius"/>
    </source>
</evidence>
<dbReference type="Proteomes" id="UP001428341">
    <property type="component" value="Unassembled WGS sequence"/>
</dbReference>
<dbReference type="EMBL" id="JBCGBO010000025">
    <property type="protein sequence ID" value="KAK9175586.1"/>
    <property type="molecule type" value="Genomic_DNA"/>
</dbReference>
<organism evidence="2 3">
    <name type="scientific">Citrus x changshan-huyou</name>
    <dbReference type="NCBI Taxonomy" id="2935761"/>
    <lineage>
        <taxon>Eukaryota</taxon>
        <taxon>Viridiplantae</taxon>
        <taxon>Streptophyta</taxon>
        <taxon>Embryophyta</taxon>
        <taxon>Tracheophyta</taxon>
        <taxon>Spermatophyta</taxon>
        <taxon>Magnoliopsida</taxon>
        <taxon>eudicotyledons</taxon>
        <taxon>Gunneridae</taxon>
        <taxon>Pentapetalae</taxon>
        <taxon>rosids</taxon>
        <taxon>malvids</taxon>
        <taxon>Sapindales</taxon>
        <taxon>Rutaceae</taxon>
        <taxon>Aurantioideae</taxon>
        <taxon>Citrus</taxon>
    </lineage>
</organism>
<dbReference type="AlphaFoldDB" id="A0AAP0LI79"/>
<comment type="caution">
    <text evidence="2">The sequence shown here is derived from an EMBL/GenBank/DDBJ whole genome shotgun (WGS) entry which is preliminary data.</text>
</comment>
<gene>
    <name evidence="2" type="ORF">WN944_027593</name>
</gene>
<accession>A0AAP0LI79</accession>
<evidence type="ECO:0000313" key="2">
    <source>
        <dbReference type="EMBL" id="KAK9175586.1"/>
    </source>
</evidence>
<sequence length="208" mass="23303">MIENAILDWGRIGILSRGLYFGMVGVNLCFQFTNIKCHKSHEAGVRILITSKLVVIYETNESIITCHFYFNCYSYTSGIMNIAGVVTLLLFIKLALVHGFTKYPRSKKKLQLTIILKASEVSLQCLHQSKLDNSQISLNFAEHDSVFSVFERRAKIIHTTHSWEFLGVDSINQYNQVPVDLKSDVIVGVVDTGSAFCVFAVSDAKLSS</sequence>
<keyword evidence="1" id="KW-0812">Transmembrane</keyword>
<evidence type="ECO:0000313" key="3">
    <source>
        <dbReference type="Proteomes" id="UP001428341"/>
    </source>
</evidence>
<keyword evidence="3" id="KW-1185">Reference proteome</keyword>
<keyword evidence="1" id="KW-0472">Membrane</keyword>
<keyword evidence="1" id="KW-1133">Transmembrane helix</keyword>
<protein>
    <submittedName>
        <fullName evidence="2">Uncharacterized protein</fullName>
    </submittedName>
</protein>
<proteinExistence type="predicted"/>
<feature type="transmembrane region" description="Helical" evidence="1">
    <location>
        <begin position="78"/>
        <end position="100"/>
    </location>
</feature>
<name>A0AAP0LI79_9ROSI</name>